<comment type="caution">
    <text evidence="1">The sequence shown here is derived from an EMBL/GenBank/DDBJ whole genome shotgun (WGS) entry which is preliminary data.</text>
</comment>
<keyword evidence="2" id="KW-1185">Reference proteome</keyword>
<name>A0A3M7S287_BRAPC</name>
<reference evidence="1 2" key="1">
    <citation type="journal article" date="2018" name="Sci. Rep.">
        <title>Genomic signatures of local adaptation to the degree of environmental predictability in rotifers.</title>
        <authorList>
            <person name="Franch-Gras L."/>
            <person name="Hahn C."/>
            <person name="Garcia-Roger E.M."/>
            <person name="Carmona M.J."/>
            <person name="Serra M."/>
            <person name="Gomez A."/>
        </authorList>
    </citation>
    <scope>NUCLEOTIDE SEQUENCE [LARGE SCALE GENOMIC DNA]</scope>
    <source>
        <strain evidence="1">HYR1</strain>
    </source>
</reference>
<organism evidence="1 2">
    <name type="scientific">Brachionus plicatilis</name>
    <name type="common">Marine rotifer</name>
    <name type="synonym">Brachionus muelleri</name>
    <dbReference type="NCBI Taxonomy" id="10195"/>
    <lineage>
        <taxon>Eukaryota</taxon>
        <taxon>Metazoa</taxon>
        <taxon>Spiralia</taxon>
        <taxon>Gnathifera</taxon>
        <taxon>Rotifera</taxon>
        <taxon>Eurotatoria</taxon>
        <taxon>Monogononta</taxon>
        <taxon>Pseudotrocha</taxon>
        <taxon>Ploima</taxon>
        <taxon>Brachionidae</taxon>
        <taxon>Brachionus</taxon>
    </lineage>
</organism>
<dbReference type="EMBL" id="REGN01002155">
    <property type="protein sequence ID" value="RNA29904.1"/>
    <property type="molecule type" value="Genomic_DNA"/>
</dbReference>
<dbReference type="Proteomes" id="UP000276133">
    <property type="component" value="Unassembled WGS sequence"/>
</dbReference>
<proteinExistence type="predicted"/>
<evidence type="ECO:0000313" key="1">
    <source>
        <dbReference type="EMBL" id="RNA29904.1"/>
    </source>
</evidence>
<sequence>MIKSNLDKKTFKKNQKTVSLKFKKKYEINIFIISDYKTILTYANIKQILSQFTSKDFFRESSQNQVIVTRPMYELFARDGNRENNNFNQLVKF</sequence>
<evidence type="ECO:0000313" key="2">
    <source>
        <dbReference type="Proteomes" id="UP000276133"/>
    </source>
</evidence>
<gene>
    <name evidence="1" type="ORF">BpHYR1_048063</name>
</gene>
<dbReference type="AlphaFoldDB" id="A0A3M7S287"/>
<protein>
    <submittedName>
        <fullName evidence="1">Uncharacterized protein</fullName>
    </submittedName>
</protein>
<accession>A0A3M7S287</accession>